<dbReference type="PANTHER" id="PTHR28204:SF1">
    <property type="entry name" value="MITOCHONDRIAL DISTRIBUTION AND MORPHOLOGY PROTEIN 12"/>
    <property type="match status" value="1"/>
</dbReference>
<dbReference type="Proteomes" id="UP000238274">
    <property type="component" value="Unassembled WGS sequence"/>
</dbReference>
<reference evidence="2 3" key="1">
    <citation type="submission" date="2017-12" db="EMBL/GenBank/DDBJ databases">
        <title>Gene loss provides genomic basis for host adaptation in cereal stripe rust fungi.</title>
        <authorList>
            <person name="Xia C."/>
        </authorList>
    </citation>
    <scope>NUCLEOTIDE SEQUENCE [LARGE SCALE GENOMIC DNA]</scope>
    <source>
        <strain evidence="2 3">93TX-2</strain>
    </source>
</reference>
<organism evidence="2 3">
    <name type="scientific">Puccinia striiformis</name>
    <dbReference type="NCBI Taxonomy" id="27350"/>
    <lineage>
        <taxon>Eukaryota</taxon>
        <taxon>Fungi</taxon>
        <taxon>Dikarya</taxon>
        <taxon>Basidiomycota</taxon>
        <taxon>Pucciniomycotina</taxon>
        <taxon>Pucciniomycetes</taxon>
        <taxon>Pucciniales</taxon>
        <taxon>Pucciniaceae</taxon>
        <taxon>Puccinia</taxon>
    </lineage>
</organism>
<protein>
    <recommendedName>
        <fullName evidence="4">DUF4219 domain-containing protein</fullName>
    </recommendedName>
</protein>
<keyword evidence="3" id="KW-1185">Reference proteome</keyword>
<evidence type="ECO:0008006" key="4">
    <source>
        <dbReference type="Google" id="ProtNLM"/>
    </source>
</evidence>
<dbReference type="Pfam" id="PF14223">
    <property type="entry name" value="Retrotran_gag_2"/>
    <property type="match status" value="1"/>
</dbReference>
<proteinExistence type="predicted"/>
<gene>
    <name evidence="2" type="ORF">PSHT_09716</name>
</gene>
<dbReference type="GO" id="GO:1990456">
    <property type="term" value="P:mitochondrion-endoplasmic reticulum membrane tethering"/>
    <property type="evidence" value="ECO:0007669"/>
    <property type="project" value="TreeGrafter"/>
</dbReference>
<dbReference type="EMBL" id="PKSM01000140">
    <property type="protein sequence ID" value="POW08076.1"/>
    <property type="molecule type" value="Genomic_DNA"/>
</dbReference>
<evidence type="ECO:0000313" key="2">
    <source>
        <dbReference type="EMBL" id="POW08076.1"/>
    </source>
</evidence>
<dbReference type="OrthoDB" id="2505440at2759"/>
<name>A0A2S4VEV8_9BASI</name>
<comment type="caution">
    <text evidence="2">The sequence shown here is derived from an EMBL/GenBank/DDBJ whole genome shotgun (WGS) entry which is preliminary data.</text>
</comment>
<evidence type="ECO:0000313" key="3">
    <source>
        <dbReference type="Proteomes" id="UP000238274"/>
    </source>
</evidence>
<keyword evidence="1" id="KW-0256">Endoplasmic reticulum</keyword>
<dbReference type="GO" id="GO:0032865">
    <property type="term" value="C:ERMES complex"/>
    <property type="evidence" value="ECO:0007669"/>
    <property type="project" value="InterPro"/>
</dbReference>
<sequence length="310" mass="34964">MTGPPLYLNDANYGPWLFLMKSKLSKLGAWQVVTGGKRLKEEDKPDEKIEYHRLDQVASIELVEHMDANHLAYVSQTLCETEASSGYSIWKLLKQKYAGDDYISKDLALEKFLNIECQDSIIDFIAQIRALNHRLVSAKVGLDDQVKCSMILRKLPASFKSFRDVVSVGCPGDTVAVLLNRLEKHAAQNHLDRVSMTVTQQAFLTTGEKIFLCPHCKRGFTICSHCDKAGHTEVNCFEKHPERRHAIKSGTPALSSKSKSDAQAHLAFTPVYNTPPHGFTSEQVEFEQNFQAMLANPEFKKLHPNHEYCL</sequence>
<dbReference type="VEuPathDB" id="FungiDB:PSHT_09716"/>
<evidence type="ECO:0000256" key="1">
    <source>
        <dbReference type="ARBA" id="ARBA00022824"/>
    </source>
</evidence>
<dbReference type="GO" id="GO:0007005">
    <property type="term" value="P:mitochondrion organization"/>
    <property type="evidence" value="ECO:0007669"/>
    <property type="project" value="InterPro"/>
</dbReference>
<dbReference type="PANTHER" id="PTHR28204">
    <property type="entry name" value="MITOCHONDRIAL DISTRIBUTION AND MORPHOLOGY PROTEIN 12"/>
    <property type="match status" value="1"/>
</dbReference>
<dbReference type="AlphaFoldDB" id="A0A2S4VEV8"/>
<dbReference type="InterPro" id="IPR027532">
    <property type="entry name" value="Mdm12"/>
</dbReference>
<reference evidence="3" key="3">
    <citation type="journal article" date="2018" name="Mol. Plant Microbe Interact.">
        <title>Genome sequence resources for the wheat stripe rust pathogen (Puccinia striiformis f. sp. tritici) and the barley stripe rust pathogen (Puccinia striiformis f. sp. hordei).</title>
        <authorList>
            <person name="Xia C."/>
            <person name="Wang M."/>
            <person name="Yin C."/>
            <person name="Cornejo O.E."/>
            <person name="Hulbert S.H."/>
            <person name="Chen X."/>
        </authorList>
    </citation>
    <scope>NUCLEOTIDE SEQUENCE [LARGE SCALE GENOMIC DNA]</scope>
    <source>
        <strain evidence="3">93TX-2</strain>
    </source>
</reference>
<reference evidence="3" key="2">
    <citation type="journal article" date="2018" name="BMC Genomics">
        <title>Genomic insights into host adaptation between the wheat stripe rust pathogen (Puccinia striiformis f. sp. tritici) and the barley stripe rust pathogen (Puccinia striiformis f. sp. hordei).</title>
        <authorList>
            <person name="Xia C."/>
            <person name="Wang M."/>
            <person name="Yin C."/>
            <person name="Cornejo O.E."/>
            <person name="Hulbert S.H."/>
            <person name="Chen X."/>
        </authorList>
    </citation>
    <scope>NUCLEOTIDE SEQUENCE [LARGE SCALE GENOMIC DNA]</scope>
    <source>
        <strain evidence="3">93TX-2</strain>
    </source>
</reference>
<accession>A0A2S4VEV8</accession>
<dbReference type="VEuPathDB" id="FungiDB:PSTT_04486"/>
<dbReference type="GO" id="GO:0015914">
    <property type="term" value="P:phospholipid transport"/>
    <property type="evidence" value="ECO:0007669"/>
    <property type="project" value="TreeGrafter"/>
</dbReference>